<evidence type="ECO:0000256" key="5">
    <source>
        <dbReference type="HAMAP-Rule" id="MF_00211"/>
    </source>
</evidence>
<feature type="binding site" evidence="5">
    <location>
        <position position="226"/>
    </location>
    <ligand>
        <name>Mg(2+)</name>
        <dbReference type="ChEBI" id="CHEBI:18420"/>
        <label>2</label>
    </ligand>
</feature>
<dbReference type="InterPro" id="IPR000312">
    <property type="entry name" value="Glycosyl_Trfase_fam3"/>
</dbReference>
<comment type="caution">
    <text evidence="5">Lacks conserved residue(s) required for the propagation of feature annotation.</text>
</comment>
<dbReference type="HAMAP" id="MF_00211">
    <property type="entry name" value="TrpD"/>
    <property type="match status" value="1"/>
</dbReference>
<dbReference type="Pfam" id="PF02885">
    <property type="entry name" value="Glycos_trans_3N"/>
    <property type="match status" value="1"/>
</dbReference>
<proteinExistence type="inferred from homology"/>
<dbReference type="GO" id="GO:0000162">
    <property type="term" value="P:L-tryptophan biosynthetic process"/>
    <property type="evidence" value="ECO:0007669"/>
    <property type="project" value="UniProtKB-UniRule"/>
</dbReference>
<evidence type="ECO:0000259" key="7">
    <source>
        <dbReference type="Pfam" id="PF02885"/>
    </source>
</evidence>
<evidence type="ECO:0000259" key="6">
    <source>
        <dbReference type="Pfam" id="PF00591"/>
    </source>
</evidence>
<keyword evidence="9" id="KW-1185">Reference proteome</keyword>
<evidence type="ECO:0000256" key="1">
    <source>
        <dbReference type="ARBA" id="ARBA00022676"/>
    </source>
</evidence>
<feature type="binding site" evidence="5">
    <location>
        <position position="122"/>
    </location>
    <ligand>
        <name>5-phospho-alpha-D-ribose 1-diphosphate</name>
        <dbReference type="ChEBI" id="CHEBI:58017"/>
    </ligand>
</feature>
<dbReference type="InterPro" id="IPR035902">
    <property type="entry name" value="Nuc_phospho_transferase"/>
</dbReference>
<comment type="subunit">
    <text evidence="5">Homodimer.</text>
</comment>
<dbReference type="GO" id="GO:0004048">
    <property type="term" value="F:anthranilate phosphoribosyltransferase activity"/>
    <property type="evidence" value="ECO:0007669"/>
    <property type="project" value="UniProtKB-UniRule"/>
</dbReference>
<dbReference type="EC" id="2.4.2.18" evidence="5"/>
<keyword evidence="1 5" id="KW-0328">Glycosyltransferase</keyword>
<name>A0A919IKD2_9ACTN</name>
<comment type="caution">
    <text evidence="8">The sequence shown here is derived from an EMBL/GenBank/DDBJ whole genome shotgun (WGS) entry which is preliminary data.</text>
</comment>
<comment type="similarity">
    <text evidence="5">Belongs to the anthranilate phosphoribosyltransferase family.</text>
</comment>
<accession>A0A919IKD2</accession>
<organism evidence="8 9">
    <name type="scientific">Actinoplanes cyaneus</name>
    <dbReference type="NCBI Taxonomy" id="52696"/>
    <lineage>
        <taxon>Bacteria</taxon>
        <taxon>Bacillati</taxon>
        <taxon>Actinomycetota</taxon>
        <taxon>Actinomycetes</taxon>
        <taxon>Micromonosporales</taxon>
        <taxon>Micromonosporaceae</taxon>
        <taxon>Actinoplanes</taxon>
    </lineage>
</organism>
<dbReference type="NCBIfam" id="TIGR01245">
    <property type="entry name" value="trpD"/>
    <property type="match status" value="1"/>
</dbReference>
<feature type="domain" description="Glycosyl transferase family 3 N-terminal" evidence="7">
    <location>
        <begin position="7"/>
        <end position="67"/>
    </location>
</feature>
<dbReference type="Proteomes" id="UP000619479">
    <property type="component" value="Unassembled WGS sequence"/>
</dbReference>
<dbReference type="PANTHER" id="PTHR43285:SF2">
    <property type="entry name" value="ANTHRANILATE PHOSPHORIBOSYLTRANSFERASE"/>
    <property type="match status" value="1"/>
</dbReference>
<dbReference type="InterPro" id="IPR005940">
    <property type="entry name" value="Anthranilate_Pribosyl_Tfrase"/>
</dbReference>
<dbReference type="GO" id="GO:0000287">
    <property type="term" value="F:magnesium ion binding"/>
    <property type="evidence" value="ECO:0007669"/>
    <property type="project" value="UniProtKB-UniRule"/>
</dbReference>
<keyword evidence="2 5" id="KW-0808">Transferase</keyword>
<keyword evidence="5" id="KW-0460">Magnesium</keyword>
<keyword evidence="4 5" id="KW-0057">Aromatic amino acid biosynthesis</keyword>
<evidence type="ECO:0000313" key="8">
    <source>
        <dbReference type="EMBL" id="GID67023.1"/>
    </source>
</evidence>
<comment type="pathway">
    <text evidence="5">Amino-acid biosynthesis; L-tryptophan biosynthesis; L-tryptophan from chorismate: step 2/5.</text>
</comment>
<feature type="binding site" evidence="5">
    <location>
        <position position="81"/>
    </location>
    <ligand>
        <name>5-phospho-alpha-D-ribose 1-diphosphate</name>
        <dbReference type="ChEBI" id="CHEBI:58017"/>
    </ligand>
</feature>
<dbReference type="Gene3D" id="1.20.970.10">
    <property type="entry name" value="Transferase, Pyrimidine Nucleoside Phosphorylase, Chain C"/>
    <property type="match status" value="1"/>
</dbReference>
<dbReference type="PANTHER" id="PTHR43285">
    <property type="entry name" value="ANTHRANILATE PHOSPHORIBOSYLTRANSFERASE"/>
    <property type="match status" value="1"/>
</dbReference>
<evidence type="ECO:0000256" key="2">
    <source>
        <dbReference type="ARBA" id="ARBA00022679"/>
    </source>
</evidence>
<evidence type="ECO:0000313" key="9">
    <source>
        <dbReference type="Proteomes" id="UP000619479"/>
    </source>
</evidence>
<feature type="binding site" evidence="5">
    <location>
        <position position="93"/>
    </location>
    <ligand>
        <name>Mg(2+)</name>
        <dbReference type="ChEBI" id="CHEBI:18420"/>
        <label>1</label>
    </ligand>
</feature>
<keyword evidence="3 5" id="KW-0822">Tryptophan biosynthesis</keyword>
<dbReference type="RefSeq" id="WP_203744313.1">
    <property type="nucleotide sequence ID" value="NZ_BAAAUC010000089.1"/>
</dbReference>
<dbReference type="GO" id="GO:0005829">
    <property type="term" value="C:cytosol"/>
    <property type="evidence" value="ECO:0007669"/>
    <property type="project" value="TreeGrafter"/>
</dbReference>
<feature type="binding site" evidence="5">
    <location>
        <position position="168"/>
    </location>
    <ligand>
        <name>anthranilate</name>
        <dbReference type="ChEBI" id="CHEBI:16567"/>
        <label>2</label>
    </ligand>
</feature>
<protein>
    <recommendedName>
        <fullName evidence="5">Anthranilate phosphoribosyltransferase</fullName>
        <ecNumber evidence="5">2.4.2.18</ecNumber>
    </recommendedName>
</protein>
<feature type="binding site" evidence="5">
    <location>
        <position position="81"/>
    </location>
    <ligand>
        <name>anthranilate</name>
        <dbReference type="ChEBI" id="CHEBI:16567"/>
        <label>1</label>
    </ligand>
</feature>
<comment type="function">
    <text evidence="5">Catalyzes the transfer of the phosphoribosyl group of 5-phosphorylribose-1-pyrophosphate (PRPP) to anthranilate to yield N-(5'-phosphoribosyl)-anthranilate (PRA).</text>
</comment>
<feature type="binding site" evidence="5">
    <location>
        <begin position="84"/>
        <end position="85"/>
    </location>
    <ligand>
        <name>5-phospho-alpha-D-ribose 1-diphosphate</name>
        <dbReference type="ChEBI" id="CHEBI:58017"/>
    </ligand>
</feature>
<gene>
    <name evidence="8" type="primary">trpD1</name>
    <name evidence="5" type="synonym">trpD</name>
    <name evidence="8" type="ORF">Acy02nite_49040</name>
</gene>
<reference evidence="8" key="1">
    <citation type="submission" date="2021-01" db="EMBL/GenBank/DDBJ databases">
        <title>Whole genome shotgun sequence of Actinoplanes cyaneus NBRC 14990.</title>
        <authorList>
            <person name="Komaki H."/>
            <person name="Tamura T."/>
        </authorList>
    </citation>
    <scope>NUCLEOTIDE SEQUENCE</scope>
    <source>
        <strain evidence="8">NBRC 14990</strain>
    </source>
</reference>
<dbReference type="Gene3D" id="3.40.1030.10">
    <property type="entry name" value="Nucleoside phosphorylase/phosphoribosyltransferase catalytic domain"/>
    <property type="match status" value="1"/>
</dbReference>
<dbReference type="InterPro" id="IPR036320">
    <property type="entry name" value="Glycosyl_Trfase_fam3_N_dom_sf"/>
</dbReference>
<evidence type="ECO:0000256" key="4">
    <source>
        <dbReference type="ARBA" id="ARBA00023141"/>
    </source>
</evidence>
<dbReference type="InterPro" id="IPR017459">
    <property type="entry name" value="Glycosyl_Trfase_fam3_N_dom"/>
</dbReference>
<keyword evidence="5" id="KW-0028">Amino-acid biosynthesis</keyword>
<dbReference type="EMBL" id="BOMH01000037">
    <property type="protein sequence ID" value="GID67023.1"/>
    <property type="molecule type" value="Genomic_DNA"/>
</dbReference>
<evidence type="ECO:0000256" key="3">
    <source>
        <dbReference type="ARBA" id="ARBA00022822"/>
    </source>
</evidence>
<feature type="domain" description="Glycosyl transferase family 3" evidence="6">
    <location>
        <begin position="75"/>
        <end position="323"/>
    </location>
</feature>
<keyword evidence="5" id="KW-0479">Metal-binding</keyword>
<comment type="cofactor">
    <cofactor evidence="5">
        <name>Mg(2+)</name>
        <dbReference type="ChEBI" id="CHEBI:18420"/>
    </cofactor>
    <text evidence="5">Binds 2 magnesium ions per monomer.</text>
</comment>
<dbReference type="AlphaFoldDB" id="A0A919IKD2"/>
<dbReference type="Pfam" id="PF00591">
    <property type="entry name" value="Glycos_transf_3"/>
    <property type="match status" value="1"/>
</dbReference>
<dbReference type="SUPFAM" id="SSF52418">
    <property type="entry name" value="Nucleoside phosphorylase/phosphoribosyltransferase catalytic domain"/>
    <property type="match status" value="1"/>
</dbReference>
<feature type="binding site" evidence="5">
    <location>
        <begin position="91"/>
        <end position="94"/>
    </location>
    <ligand>
        <name>5-phospho-alpha-D-ribose 1-diphosphate</name>
        <dbReference type="ChEBI" id="CHEBI:58017"/>
    </ligand>
</feature>
<feature type="binding site" evidence="5">
    <location>
        <begin position="109"/>
        <end position="117"/>
    </location>
    <ligand>
        <name>5-phospho-alpha-D-ribose 1-diphosphate</name>
        <dbReference type="ChEBI" id="CHEBI:58017"/>
    </ligand>
</feature>
<sequence length="345" mass="35057">MPLSDVILPRLLRRENLTRDEAAWAMTRIVNGEVSPVQVAGFAAALRTKGETTDEISGLVAALQASALPVGVAGPVVDIAGTGGDGLGAVNISTMAAVVAAGTGVRVVKHGGRAASSGTAGAADLVEQLGVRLELGPRAAARVADAAGITFLFGPRFNPGLRHAAAVRRELGVPTVFNVLGPLINPARPRHQVVGVADARMAPLIAGVLAARGGHALVVRGDDGLDKLTTTTTSHVWTVRDGVVGASVLDPATLGLPRARPADLRGATPECNAATFTALLDGQPGPVRDVVLLNAAAMLVAVDGRGFAAALACCVRAVDSGAARATLDRWVRASRREAARDGEPA</sequence>
<dbReference type="SUPFAM" id="SSF47648">
    <property type="entry name" value="Nucleoside phosphorylase/phosphoribosyltransferase N-terminal domain"/>
    <property type="match status" value="1"/>
</dbReference>
<comment type="catalytic activity">
    <reaction evidence="5">
        <text>N-(5-phospho-beta-D-ribosyl)anthranilate + diphosphate = 5-phospho-alpha-D-ribose 1-diphosphate + anthranilate</text>
        <dbReference type="Rhea" id="RHEA:11768"/>
        <dbReference type="ChEBI" id="CHEBI:16567"/>
        <dbReference type="ChEBI" id="CHEBI:18277"/>
        <dbReference type="ChEBI" id="CHEBI:33019"/>
        <dbReference type="ChEBI" id="CHEBI:58017"/>
        <dbReference type="EC" id="2.4.2.18"/>
    </reaction>
</comment>